<reference evidence="2 3" key="1">
    <citation type="journal article" date="2016" name="Nat. Commun.">
        <title>Thousands of microbial genomes shed light on interconnected biogeochemical processes in an aquifer system.</title>
        <authorList>
            <person name="Anantharaman K."/>
            <person name="Brown C.T."/>
            <person name="Hug L.A."/>
            <person name="Sharon I."/>
            <person name="Castelle C.J."/>
            <person name="Probst A.J."/>
            <person name="Thomas B.C."/>
            <person name="Singh A."/>
            <person name="Wilkins M.J."/>
            <person name="Karaoz U."/>
            <person name="Brodie E.L."/>
            <person name="Williams K.H."/>
            <person name="Hubbard S.S."/>
            <person name="Banfield J.F."/>
        </authorList>
    </citation>
    <scope>NUCLEOTIDE SEQUENCE [LARGE SCALE GENOMIC DNA]</scope>
</reference>
<gene>
    <name evidence="2" type="ORF">A3A75_02600</name>
</gene>
<keyword evidence="1" id="KW-1133">Transmembrane helix</keyword>
<name>A0A1F8B939_9BACT</name>
<keyword evidence="1" id="KW-0472">Membrane</keyword>
<dbReference type="EMBL" id="MGHC01000013">
    <property type="protein sequence ID" value="OGM59925.1"/>
    <property type="molecule type" value="Genomic_DNA"/>
</dbReference>
<organism evidence="2 3">
    <name type="scientific">Candidatus Woesebacteria bacterium RIFCSPLOWO2_01_FULL_39_10</name>
    <dbReference type="NCBI Taxonomy" id="1802516"/>
    <lineage>
        <taxon>Bacteria</taxon>
        <taxon>Candidatus Woeseibacteriota</taxon>
    </lineage>
</organism>
<protein>
    <submittedName>
        <fullName evidence="2">Uncharacterized protein</fullName>
    </submittedName>
</protein>
<evidence type="ECO:0000313" key="3">
    <source>
        <dbReference type="Proteomes" id="UP000179018"/>
    </source>
</evidence>
<evidence type="ECO:0000313" key="2">
    <source>
        <dbReference type="EMBL" id="OGM59925.1"/>
    </source>
</evidence>
<dbReference type="Pfam" id="PF18910">
    <property type="entry name" value="DUF5665"/>
    <property type="match status" value="1"/>
</dbReference>
<feature type="transmembrane region" description="Helical" evidence="1">
    <location>
        <begin position="20"/>
        <end position="44"/>
    </location>
</feature>
<comment type="caution">
    <text evidence="2">The sequence shown here is derived from an EMBL/GenBank/DDBJ whole genome shotgun (WGS) entry which is preliminary data.</text>
</comment>
<dbReference type="AlphaFoldDB" id="A0A1F8B939"/>
<dbReference type="Proteomes" id="UP000179018">
    <property type="component" value="Unassembled WGS sequence"/>
</dbReference>
<proteinExistence type="predicted"/>
<accession>A0A1F8B939</accession>
<keyword evidence="1" id="KW-0812">Transmembrane</keyword>
<dbReference type="InterPro" id="IPR043723">
    <property type="entry name" value="DUF5665"/>
</dbReference>
<dbReference type="STRING" id="1802516.A3A75_02600"/>
<evidence type="ECO:0000256" key="1">
    <source>
        <dbReference type="SAM" id="Phobius"/>
    </source>
</evidence>
<sequence>MVEDSYKKSSKLEFFKRGFISGLGWSFGVTFGFLIISFLLIAVLRQLGGLPLVGNFIASIVEATISQLSIQTSIVR</sequence>